<dbReference type="GO" id="GO:0000981">
    <property type="term" value="F:DNA-binding transcription factor activity, RNA polymerase II-specific"/>
    <property type="evidence" value="ECO:0007669"/>
    <property type="project" value="InterPro"/>
</dbReference>
<dbReference type="GO" id="GO:0008270">
    <property type="term" value="F:zinc ion binding"/>
    <property type="evidence" value="ECO:0007669"/>
    <property type="project" value="InterPro"/>
</dbReference>
<feature type="compositionally biased region" description="Low complexity" evidence="4">
    <location>
        <begin position="123"/>
        <end position="143"/>
    </location>
</feature>
<dbReference type="PANTHER" id="PTHR31001:SF56">
    <property type="entry name" value="ZN(2)-C6 FUNGAL-TYPE DOMAIN-CONTAINING PROTEIN"/>
    <property type="match status" value="1"/>
</dbReference>
<evidence type="ECO:0000259" key="6">
    <source>
        <dbReference type="PROSITE" id="PS51379"/>
    </source>
</evidence>
<evidence type="ECO:0000313" key="8">
    <source>
        <dbReference type="Proteomes" id="UP000307440"/>
    </source>
</evidence>
<proteinExistence type="predicted"/>
<accession>A0A5C3KMG5</accession>
<dbReference type="CDD" id="cd12148">
    <property type="entry name" value="fungal_TF_MHR"/>
    <property type="match status" value="1"/>
</dbReference>
<gene>
    <name evidence="7" type="ORF">FA15DRAFT_672387</name>
</gene>
<dbReference type="GO" id="GO:0006351">
    <property type="term" value="P:DNA-templated transcription"/>
    <property type="evidence" value="ECO:0007669"/>
    <property type="project" value="InterPro"/>
</dbReference>
<dbReference type="InterPro" id="IPR050613">
    <property type="entry name" value="Sec_Metabolite_Reg"/>
</dbReference>
<dbReference type="PROSITE" id="PS50048">
    <property type="entry name" value="ZN2_CY6_FUNGAL_2"/>
    <property type="match status" value="1"/>
</dbReference>
<dbReference type="GO" id="GO:0003677">
    <property type="term" value="F:DNA binding"/>
    <property type="evidence" value="ECO:0007669"/>
    <property type="project" value="InterPro"/>
</dbReference>
<dbReference type="Proteomes" id="UP000307440">
    <property type="component" value="Unassembled WGS sequence"/>
</dbReference>
<reference evidence="7 8" key="1">
    <citation type="journal article" date="2019" name="Nat. Ecol. Evol.">
        <title>Megaphylogeny resolves global patterns of mushroom evolution.</title>
        <authorList>
            <person name="Varga T."/>
            <person name="Krizsan K."/>
            <person name="Foldi C."/>
            <person name="Dima B."/>
            <person name="Sanchez-Garcia M."/>
            <person name="Sanchez-Ramirez S."/>
            <person name="Szollosi G.J."/>
            <person name="Szarkandi J.G."/>
            <person name="Papp V."/>
            <person name="Albert L."/>
            <person name="Andreopoulos W."/>
            <person name="Angelini C."/>
            <person name="Antonin V."/>
            <person name="Barry K.W."/>
            <person name="Bougher N.L."/>
            <person name="Buchanan P."/>
            <person name="Buyck B."/>
            <person name="Bense V."/>
            <person name="Catcheside P."/>
            <person name="Chovatia M."/>
            <person name="Cooper J."/>
            <person name="Damon W."/>
            <person name="Desjardin D."/>
            <person name="Finy P."/>
            <person name="Geml J."/>
            <person name="Haridas S."/>
            <person name="Hughes K."/>
            <person name="Justo A."/>
            <person name="Karasinski D."/>
            <person name="Kautmanova I."/>
            <person name="Kiss B."/>
            <person name="Kocsube S."/>
            <person name="Kotiranta H."/>
            <person name="LaButti K.M."/>
            <person name="Lechner B.E."/>
            <person name="Liimatainen K."/>
            <person name="Lipzen A."/>
            <person name="Lukacs Z."/>
            <person name="Mihaltcheva S."/>
            <person name="Morgado L.N."/>
            <person name="Niskanen T."/>
            <person name="Noordeloos M.E."/>
            <person name="Ohm R.A."/>
            <person name="Ortiz-Santana B."/>
            <person name="Ovrebo C."/>
            <person name="Racz N."/>
            <person name="Riley R."/>
            <person name="Savchenko A."/>
            <person name="Shiryaev A."/>
            <person name="Soop K."/>
            <person name="Spirin V."/>
            <person name="Szebenyi C."/>
            <person name="Tomsovsky M."/>
            <person name="Tulloss R.E."/>
            <person name="Uehling J."/>
            <person name="Grigoriev I.V."/>
            <person name="Vagvolgyi C."/>
            <person name="Papp T."/>
            <person name="Martin F.M."/>
            <person name="Miettinen O."/>
            <person name="Hibbett D.S."/>
            <person name="Nagy L.G."/>
        </authorList>
    </citation>
    <scope>NUCLEOTIDE SEQUENCE [LARGE SCALE GENOMIC DNA]</scope>
    <source>
        <strain evidence="7 8">CBS 121175</strain>
    </source>
</reference>
<feature type="compositionally biased region" description="Polar residues" evidence="4">
    <location>
        <begin position="737"/>
        <end position="751"/>
    </location>
</feature>
<evidence type="ECO:0000313" key="7">
    <source>
        <dbReference type="EMBL" id="TFK21631.1"/>
    </source>
</evidence>
<dbReference type="InterPro" id="IPR007219">
    <property type="entry name" value="XnlR_reg_dom"/>
</dbReference>
<evidence type="ECO:0000256" key="1">
    <source>
        <dbReference type="ARBA" id="ARBA00004123"/>
    </source>
</evidence>
<feature type="region of interest" description="Disordered" evidence="4">
    <location>
        <begin position="674"/>
        <end position="711"/>
    </location>
</feature>
<organism evidence="7 8">
    <name type="scientific">Coprinopsis marcescibilis</name>
    <name type="common">Agaric fungus</name>
    <name type="synonym">Psathyrella marcescibilis</name>
    <dbReference type="NCBI Taxonomy" id="230819"/>
    <lineage>
        <taxon>Eukaryota</taxon>
        <taxon>Fungi</taxon>
        <taxon>Dikarya</taxon>
        <taxon>Basidiomycota</taxon>
        <taxon>Agaricomycotina</taxon>
        <taxon>Agaricomycetes</taxon>
        <taxon>Agaricomycetidae</taxon>
        <taxon>Agaricales</taxon>
        <taxon>Agaricineae</taxon>
        <taxon>Psathyrellaceae</taxon>
        <taxon>Coprinopsis</taxon>
    </lineage>
</organism>
<feature type="domain" description="4Fe-4S ferredoxin-type" evidence="6">
    <location>
        <begin position="29"/>
        <end position="61"/>
    </location>
</feature>
<evidence type="ECO:0000259" key="5">
    <source>
        <dbReference type="PROSITE" id="PS50048"/>
    </source>
</evidence>
<keyword evidence="8" id="KW-1185">Reference proteome</keyword>
<dbReference type="InterPro" id="IPR036864">
    <property type="entry name" value="Zn2-C6_fun-type_DNA-bd_sf"/>
</dbReference>
<dbReference type="PROSITE" id="PS00463">
    <property type="entry name" value="ZN2_CY6_FUNGAL_1"/>
    <property type="match status" value="1"/>
</dbReference>
<dbReference type="Pfam" id="PF04082">
    <property type="entry name" value="Fungal_trans"/>
    <property type="match status" value="1"/>
</dbReference>
<dbReference type="SMART" id="SM00906">
    <property type="entry name" value="Fungal_trans"/>
    <property type="match status" value="1"/>
</dbReference>
<dbReference type="InterPro" id="IPR001138">
    <property type="entry name" value="Zn2Cys6_DnaBD"/>
</dbReference>
<evidence type="ECO:0000256" key="4">
    <source>
        <dbReference type="SAM" id="MobiDB-lite"/>
    </source>
</evidence>
<dbReference type="EMBL" id="ML210262">
    <property type="protein sequence ID" value="TFK21631.1"/>
    <property type="molecule type" value="Genomic_DNA"/>
</dbReference>
<dbReference type="STRING" id="230819.A0A5C3KMG5"/>
<feature type="compositionally biased region" description="Polar residues" evidence="4">
    <location>
        <begin position="771"/>
        <end position="790"/>
    </location>
</feature>
<feature type="compositionally biased region" description="Low complexity" evidence="4">
    <location>
        <begin position="798"/>
        <end position="813"/>
    </location>
</feature>
<dbReference type="SUPFAM" id="SSF57701">
    <property type="entry name" value="Zn2/Cys6 DNA-binding domain"/>
    <property type="match status" value="1"/>
</dbReference>
<dbReference type="PANTHER" id="PTHR31001">
    <property type="entry name" value="UNCHARACTERIZED TRANSCRIPTIONAL REGULATORY PROTEIN"/>
    <property type="match status" value="1"/>
</dbReference>
<evidence type="ECO:0000256" key="3">
    <source>
        <dbReference type="ARBA" id="ARBA00023242"/>
    </source>
</evidence>
<feature type="compositionally biased region" description="Pro residues" evidence="4">
    <location>
        <begin position="758"/>
        <end position="769"/>
    </location>
</feature>
<dbReference type="CDD" id="cd00067">
    <property type="entry name" value="GAL4"/>
    <property type="match status" value="1"/>
</dbReference>
<comment type="subcellular location">
    <subcellularLocation>
        <location evidence="1">Nucleus</location>
    </subcellularLocation>
</comment>
<keyword evidence="3" id="KW-0539">Nucleus</keyword>
<evidence type="ECO:0008006" key="9">
    <source>
        <dbReference type="Google" id="ProtNLM"/>
    </source>
</evidence>
<protein>
    <recommendedName>
        <fullName evidence="9">Zn(2)-C6 fungal-type domain-containing protein</fullName>
    </recommendedName>
</protein>
<dbReference type="InterPro" id="IPR017896">
    <property type="entry name" value="4Fe4S_Fe-S-bd"/>
</dbReference>
<dbReference type="SMART" id="SM00066">
    <property type="entry name" value="GAL4"/>
    <property type="match status" value="1"/>
</dbReference>
<keyword evidence="2" id="KW-0479">Metal-binding</keyword>
<dbReference type="AlphaFoldDB" id="A0A5C3KMG5"/>
<name>A0A5C3KMG5_COPMA</name>
<feature type="region of interest" description="Disordered" evidence="4">
    <location>
        <begin position="728"/>
        <end position="864"/>
    </location>
</feature>
<dbReference type="GO" id="GO:0005634">
    <property type="term" value="C:nucleus"/>
    <property type="evidence" value="ECO:0007669"/>
    <property type="project" value="UniProtKB-SubCell"/>
</dbReference>
<dbReference type="OrthoDB" id="424974at2759"/>
<sequence length="900" mass="99306">MPPSDKVKEPKVKKKPGRRQTSCAECRRLKLKCDKGVPCEKCVSRGCAQICPDGVLTSTKGNRMVLSGTEELHERIGDLGARIRELEGALRALQEQVSDEPHPLLCSDVLRPPLLRTDSQNGSSSASASASSSAKSPTTSNSSDRNSLASGLPVLKEEDHQVIDAFGTLTVDQDGVSKYIGKTARSEYLIGAPIKQETYQPISSFHEADYSAFPDFESRGGGNLKAHVYRRLPPFSLATQLCDVYVRHSKHLYSPVPRIELYDDILMMVYRDQSFDSFQVHHALALLFIIFALASHFNETKDRYAVNADEYYQLARTTLAFASPVRHTTVSSIQTLIHMAQYLDFSDSDAAGSASAWHYIGHAVRLSFSIGLHLNPARWKLPDTDINRRRRVFWQLYVADTLTSFYFGRPPSITPSYIDCPVPEDVDDVSTPDSTAPSATIPFQVWNYQFTTLMNSVMASGMGPKQPLYSTILDLDRQIREFPVPSEWRATTERQSTTAKRDTHFYRWSVLAAKETTLLNLHRPYFAQALCENVYDLQDHRYIPSIVAIYRSAWRTIIGLQLTWGSAPEMIARVNLPWSQALSAAIVMCLLIVRAPSSHLVKPALEKLGQLLSLFHSASVECRSAANLLPSIERLYNRASEACSPPRYLGSSDTYSEPSISQAELERLNGKTHLFSESSPHLPPIEDSKPSTGRLHSSSNTSSSTPNITFEPLHKVLAQDLRDYKMRAGAPSDPALSDSSGSPATTPTGITRRSDPRSNPPQPLLPPHTPSYSHPQSRPSSNARPITNASGHPHPYTNSPSAVAMNPSSSSAPPFNPVPHTTPYLPPTTQGLATRGHHSAAVSTPPGVLPPFPGTQPYEANPASAERKYATLTQTYMPGFDPTVDMLDPSWQALLEQLGY</sequence>
<evidence type="ECO:0000256" key="2">
    <source>
        <dbReference type="ARBA" id="ARBA00022723"/>
    </source>
</evidence>
<feature type="region of interest" description="Disordered" evidence="4">
    <location>
        <begin position="116"/>
        <end position="149"/>
    </location>
</feature>
<feature type="domain" description="Zn(2)-C6 fungal-type" evidence="5">
    <location>
        <begin position="22"/>
        <end position="51"/>
    </location>
</feature>
<dbReference type="Gene3D" id="4.10.240.10">
    <property type="entry name" value="Zn(2)-C6 fungal-type DNA-binding domain"/>
    <property type="match status" value="1"/>
</dbReference>
<dbReference type="PROSITE" id="PS51379">
    <property type="entry name" value="4FE4S_FER_2"/>
    <property type="match status" value="1"/>
</dbReference>